<dbReference type="AlphaFoldDB" id="A0A366JPU7"/>
<evidence type="ECO:0000313" key="4">
    <source>
        <dbReference type="EMBL" id="RBP89402.1"/>
    </source>
</evidence>
<keyword evidence="2" id="KW-1133">Transmembrane helix</keyword>
<proteinExistence type="predicted"/>
<dbReference type="InterPro" id="IPR010572">
    <property type="entry name" value="Tail_dom"/>
</dbReference>
<evidence type="ECO:0000256" key="1">
    <source>
        <dbReference type="SAM" id="MobiDB-lite"/>
    </source>
</evidence>
<keyword evidence="2" id="KW-0812">Transmembrane</keyword>
<dbReference type="Pfam" id="PF06605">
    <property type="entry name" value="Prophage_tail"/>
    <property type="match status" value="1"/>
</dbReference>
<feature type="region of interest" description="Disordered" evidence="1">
    <location>
        <begin position="706"/>
        <end position="728"/>
    </location>
</feature>
<comment type="caution">
    <text evidence="4">The sequence shown here is derived from an EMBL/GenBank/DDBJ whole genome shotgun (WGS) entry which is preliminary data.</text>
</comment>
<dbReference type="InterPro" id="IPR007119">
    <property type="entry name" value="Phage_tail_spike_N"/>
</dbReference>
<sequence>MADLYIFDHYDNMLAILSNETNGSVENTPCPFWNAMFKEELNKGSALEFTVPANHVDAKYVTDENSAAFMDKDANFRLFFIRETFSDESDGKATITAVCEPAMMELYDEAIEDKRIIGKSAQEALTSALENTRWSVGTVASLGLNTVNFYYITVKDALEEILNTYGGEFVDRIEIDGNKITGRYIDILTRRGSDTGKRWEIDKDILSLQRTVQSYPKTALYGRGKSIETEDGGFTRKTTFRDVVWSKANGDPVDKPAGQEWVGDPEALEKYGYGQSGGGFRHRFGIYESGEDDDPETLLMNTWLALQQAKKQIVNYSLDGFLLDSVEGYEFEKSRLGDTNFVIDRNFSKPIEVEARVIVYEYDVANPDDVGKIQFGDFIDLYDSDRLLGDVVSKINDKEGIWDKAENPEINGDNLPDILPDVPTLEAFGLFETVLIRWSFQYDMFVSDYELYGSQTPNFIPDSSNLLFRGKTSGFVHSIETDQQWYYRVRGVNTHGHTSAFSSEANTQTVKINGNNDIQPLTITNQLIAQGVSADKITTGTLDAGKVNVIDINATNITTGILTGIEIVSDDGNGNIVQIKDGTLDAYRSNNKIASVNEFGFQVYSEIDGSLVGSIRDEVTVPSNDPGFALNSYKNFLALGFGTTGQTSKRVAYFDRNTRIGEIDGSTEELDNGELILRSTRSGGTAAGRIPKIHLRNFTDTATPPTRWSGVIIDTGRDNNPPGGTDERFGFEVWQYRGTGDGSSKQMMKLDTDSSGTYAGIYTDLAYLPQTRMRAGNNNYFWPSMNLVSQNIQNIHGVQHSSIIGYIDQFTITMDAGQSQTFNDYNFSGAENIFHVIAVPYNSNAVNFNVAVYNQSSTGFRVWMRYIPGTLGSSLTITIRLLILYETIR</sequence>
<dbReference type="Proteomes" id="UP000252731">
    <property type="component" value="Unassembled WGS sequence"/>
</dbReference>
<organism evidence="4 5">
    <name type="scientific">Cytobacillus firmus</name>
    <name type="common">Bacillus firmus</name>
    <dbReference type="NCBI Taxonomy" id="1399"/>
    <lineage>
        <taxon>Bacteria</taxon>
        <taxon>Bacillati</taxon>
        <taxon>Bacillota</taxon>
        <taxon>Bacilli</taxon>
        <taxon>Bacillales</taxon>
        <taxon>Bacillaceae</taxon>
        <taxon>Cytobacillus</taxon>
    </lineage>
</organism>
<evidence type="ECO:0000256" key="2">
    <source>
        <dbReference type="SAM" id="Phobius"/>
    </source>
</evidence>
<dbReference type="OrthoDB" id="2240714at2"/>
<protein>
    <submittedName>
        <fullName evidence="4">Phage minor structural protein</fullName>
    </submittedName>
</protein>
<dbReference type="NCBIfam" id="TIGR01665">
    <property type="entry name" value="put_anti_recept"/>
    <property type="match status" value="1"/>
</dbReference>
<dbReference type="EMBL" id="QNSF01000011">
    <property type="protein sequence ID" value="RBP89402.1"/>
    <property type="molecule type" value="Genomic_DNA"/>
</dbReference>
<name>A0A366JPU7_CYTFI</name>
<reference evidence="4 5" key="1">
    <citation type="submission" date="2018-06" db="EMBL/GenBank/DDBJ databases">
        <title>Freshwater and sediment microbial communities from various areas in North America, analyzing microbe dynamics in response to fracking.</title>
        <authorList>
            <person name="Lamendella R."/>
        </authorList>
    </citation>
    <scope>NUCLEOTIDE SEQUENCE [LARGE SCALE GENOMIC DNA]</scope>
    <source>
        <strain evidence="4 5">14_TX</strain>
    </source>
</reference>
<accession>A0A366JPU7</accession>
<feature type="transmembrane region" description="Helical" evidence="2">
    <location>
        <begin position="863"/>
        <end position="885"/>
    </location>
</feature>
<keyword evidence="5" id="KW-1185">Reference proteome</keyword>
<keyword evidence="2" id="KW-0472">Membrane</keyword>
<evidence type="ECO:0000313" key="5">
    <source>
        <dbReference type="Proteomes" id="UP000252731"/>
    </source>
</evidence>
<dbReference type="RefSeq" id="WP_113884362.1">
    <property type="nucleotide sequence ID" value="NZ_QNSF01000011.1"/>
</dbReference>
<gene>
    <name evidence="4" type="ORF">DFO70_11149</name>
</gene>
<feature type="domain" description="Tail spike" evidence="3">
    <location>
        <begin position="105"/>
        <end position="378"/>
    </location>
</feature>
<evidence type="ECO:0000259" key="3">
    <source>
        <dbReference type="Pfam" id="PF06605"/>
    </source>
</evidence>